<feature type="non-terminal residue" evidence="2">
    <location>
        <position position="215"/>
    </location>
</feature>
<organism evidence="2">
    <name type="scientific">marine sediment metagenome</name>
    <dbReference type="NCBI Taxonomy" id="412755"/>
    <lineage>
        <taxon>unclassified sequences</taxon>
        <taxon>metagenomes</taxon>
        <taxon>ecological metagenomes</taxon>
    </lineage>
</organism>
<proteinExistence type="predicted"/>
<evidence type="ECO:0000259" key="1">
    <source>
        <dbReference type="Pfam" id="PF13701"/>
    </source>
</evidence>
<name>X0TEZ1_9ZZZZ</name>
<dbReference type="InterPro" id="IPR025668">
    <property type="entry name" value="Tnp_DDE_dom"/>
</dbReference>
<dbReference type="AlphaFoldDB" id="X0TEZ1"/>
<dbReference type="EMBL" id="BARS01010308">
    <property type="protein sequence ID" value="GAF92113.1"/>
    <property type="molecule type" value="Genomic_DNA"/>
</dbReference>
<accession>X0TEZ1</accession>
<feature type="domain" description="Transposase DDE" evidence="1">
    <location>
        <begin position="19"/>
        <end position="214"/>
    </location>
</feature>
<evidence type="ECO:0000313" key="2">
    <source>
        <dbReference type="EMBL" id="GAF92113.1"/>
    </source>
</evidence>
<sequence>MEKYRSSLGVTITGGLTEEVTPWAGAALLAELYRKAGVEAAAERALPKKKSAKGLRQGQMVESFVLLSALGGDCIEDMERLRQDEGLESMLGYRPPAPETARQWLDKFHDEQLMKKRPLQGAFIPPESARLVGLREPNRQVIWTYIDKVKPGLEVTFDVDAQLVETAKADARYCYEGYRALQPMEVEWAETGLVLADELREGNVHPGRGIKEIVD</sequence>
<comment type="caution">
    <text evidence="2">The sequence shown here is derived from an EMBL/GenBank/DDBJ whole genome shotgun (WGS) entry which is preliminary data.</text>
</comment>
<protein>
    <recommendedName>
        <fullName evidence="1">Transposase DDE domain-containing protein</fullName>
    </recommendedName>
</protein>
<gene>
    <name evidence="2" type="ORF">S01H1_19149</name>
</gene>
<reference evidence="2" key="1">
    <citation type="journal article" date="2014" name="Front. Microbiol.">
        <title>High frequency of phylogenetically diverse reductive dehalogenase-homologous genes in deep subseafloor sedimentary metagenomes.</title>
        <authorList>
            <person name="Kawai M."/>
            <person name="Futagami T."/>
            <person name="Toyoda A."/>
            <person name="Takaki Y."/>
            <person name="Nishi S."/>
            <person name="Hori S."/>
            <person name="Arai W."/>
            <person name="Tsubouchi T."/>
            <person name="Morono Y."/>
            <person name="Uchiyama I."/>
            <person name="Ito T."/>
            <person name="Fujiyama A."/>
            <person name="Inagaki F."/>
            <person name="Takami H."/>
        </authorList>
    </citation>
    <scope>NUCLEOTIDE SEQUENCE</scope>
    <source>
        <strain evidence="2">Expedition CK06-06</strain>
    </source>
</reference>
<dbReference type="Pfam" id="PF13701">
    <property type="entry name" value="DDE_Tnp_1_4"/>
    <property type="match status" value="1"/>
</dbReference>